<evidence type="ECO:0000256" key="1">
    <source>
        <dbReference type="ARBA" id="ARBA00004651"/>
    </source>
</evidence>
<dbReference type="InterPro" id="IPR004638">
    <property type="entry name" value="EmrB-like"/>
</dbReference>
<evidence type="ECO:0000256" key="2">
    <source>
        <dbReference type="ARBA" id="ARBA00022448"/>
    </source>
</evidence>
<feature type="transmembrane region" description="Helical" evidence="8">
    <location>
        <begin position="153"/>
        <end position="174"/>
    </location>
</feature>
<evidence type="ECO:0000256" key="7">
    <source>
        <dbReference type="ARBA" id="ARBA00023251"/>
    </source>
</evidence>
<feature type="transmembrane region" description="Helical" evidence="8">
    <location>
        <begin position="352"/>
        <end position="371"/>
    </location>
</feature>
<feature type="transmembrane region" description="Helical" evidence="8">
    <location>
        <begin position="281"/>
        <end position="301"/>
    </location>
</feature>
<evidence type="ECO:0000256" key="8">
    <source>
        <dbReference type="SAM" id="Phobius"/>
    </source>
</evidence>
<feature type="transmembrane region" description="Helical" evidence="8">
    <location>
        <begin position="321"/>
        <end position="340"/>
    </location>
</feature>
<evidence type="ECO:0000256" key="3">
    <source>
        <dbReference type="ARBA" id="ARBA00022475"/>
    </source>
</evidence>
<feature type="transmembrane region" description="Helical" evidence="8">
    <location>
        <begin position="26"/>
        <end position="49"/>
    </location>
</feature>
<feature type="transmembrane region" description="Helical" evidence="8">
    <location>
        <begin position="377"/>
        <end position="403"/>
    </location>
</feature>
<dbReference type="GO" id="GO:0022857">
    <property type="term" value="F:transmembrane transporter activity"/>
    <property type="evidence" value="ECO:0007669"/>
    <property type="project" value="InterPro"/>
</dbReference>
<dbReference type="InterPro" id="IPR011701">
    <property type="entry name" value="MFS"/>
</dbReference>
<keyword evidence="11" id="KW-1185">Reference proteome</keyword>
<dbReference type="AlphaFoldDB" id="A0A4Y3QWT2"/>
<organism evidence="10 11">
    <name type="scientific">Streptomyces cacaoi</name>
    <dbReference type="NCBI Taxonomy" id="1898"/>
    <lineage>
        <taxon>Bacteria</taxon>
        <taxon>Bacillati</taxon>
        <taxon>Actinomycetota</taxon>
        <taxon>Actinomycetes</taxon>
        <taxon>Kitasatosporales</taxon>
        <taxon>Streptomycetaceae</taxon>
        <taxon>Streptomyces</taxon>
    </lineage>
</organism>
<feature type="transmembrane region" description="Helical" evidence="8">
    <location>
        <begin position="212"/>
        <end position="231"/>
    </location>
</feature>
<keyword evidence="2" id="KW-0813">Transport</keyword>
<dbReference type="OrthoDB" id="9781469at2"/>
<dbReference type="Pfam" id="PF07690">
    <property type="entry name" value="MFS_1"/>
    <property type="match status" value="2"/>
</dbReference>
<evidence type="ECO:0000313" key="10">
    <source>
        <dbReference type="EMBL" id="GEB49701.1"/>
    </source>
</evidence>
<accession>A0A4Y3QWT2</accession>
<keyword evidence="5 8" id="KW-1133">Transmembrane helix</keyword>
<dbReference type="SUPFAM" id="SSF103473">
    <property type="entry name" value="MFS general substrate transporter"/>
    <property type="match status" value="2"/>
</dbReference>
<dbReference type="PROSITE" id="PS50850">
    <property type="entry name" value="MFS"/>
    <property type="match status" value="1"/>
</dbReference>
<dbReference type="EMBL" id="BJMM01000008">
    <property type="protein sequence ID" value="GEB49701.1"/>
    <property type="molecule type" value="Genomic_DNA"/>
</dbReference>
<dbReference type="Gene3D" id="1.20.1720.10">
    <property type="entry name" value="Multidrug resistance protein D"/>
    <property type="match status" value="1"/>
</dbReference>
<feature type="transmembrane region" description="Helical" evidence="8">
    <location>
        <begin position="61"/>
        <end position="79"/>
    </location>
</feature>
<keyword evidence="6 8" id="KW-0472">Membrane</keyword>
<evidence type="ECO:0000259" key="9">
    <source>
        <dbReference type="PROSITE" id="PS50850"/>
    </source>
</evidence>
<feature type="transmembrane region" description="Helical" evidence="8">
    <location>
        <begin position="91"/>
        <end position="117"/>
    </location>
</feature>
<feature type="transmembrane region" description="Helical" evidence="8">
    <location>
        <begin position="180"/>
        <end position="200"/>
    </location>
</feature>
<feature type="transmembrane region" description="Helical" evidence="8">
    <location>
        <begin position="424"/>
        <end position="442"/>
    </location>
</feature>
<evidence type="ECO:0000256" key="5">
    <source>
        <dbReference type="ARBA" id="ARBA00022989"/>
    </source>
</evidence>
<dbReference type="Gene3D" id="1.20.1250.20">
    <property type="entry name" value="MFS general substrate transporter like domains"/>
    <property type="match status" value="1"/>
</dbReference>
<dbReference type="InterPro" id="IPR020846">
    <property type="entry name" value="MFS_dom"/>
</dbReference>
<comment type="caution">
    <text evidence="10">The sequence shown here is derived from an EMBL/GenBank/DDBJ whole genome shotgun (WGS) entry which is preliminary data.</text>
</comment>
<keyword evidence="4 8" id="KW-0812">Transmembrane</keyword>
<dbReference type="CDD" id="cd17321">
    <property type="entry name" value="MFS_MMR_MDR_like"/>
    <property type="match status" value="1"/>
</dbReference>
<dbReference type="RefSeq" id="WP_086816900.1">
    <property type="nucleotide sequence ID" value="NZ_BJMM01000008.1"/>
</dbReference>
<proteinExistence type="predicted"/>
<evidence type="ECO:0000256" key="6">
    <source>
        <dbReference type="ARBA" id="ARBA00023136"/>
    </source>
</evidence>
<dbReference type="PANTHER" id="PTHR42718:SF40">
    <property type="entry name" value="METHYLENOMYCIN A RESISTANCE PROTEIN"/>
    <property type="match status" value="1"/>
</dbReference>
<feature type="transmembrane region" description="Helical" evidence="8">
    <location>
        <begin position="448"/>
        <end position="468"/>
    </location>
</feature>
<name>A0A4Y3QWT2_STRCI</name>
<feature type="domain" description="Major facilitator superfamily (MFS) profile" evidence="9">
    <location>
        <begin position="25"/>
        <end position="472"/>
    </location>
</feature>
<comment type="subcellular location">
    <subcellularLocation>
        <location evidence="1">Cell membrane</location>
        <topology evidence="1">Multi-pass membrane protein</topology>
    </subcellularLocation>
</comment>
<evidence type="ECO:0000313" key="11">
    <source>
        <dbReference type="Proteomes" id="UP000319210"/>
    </source>
</evidence>
<dbReference type="Proteomes" id="UP000319210">
    <property type="component" value="Unassembled WGS sequence"/>
</dbReference>
<dbReference type="GO" id="GO:0046677">
    <property type="term" value="P:response to antibiotic"/>
    <property type="evidence" value="ECO:0007669"/>
    <property type="project" value="UniProtKB-KW"/>
</dbReference>
<dbReference type="GO" id="GO:0005886">
    <property type="term" value="C:plasma membrane"/>
    <property type="evidence" value="ECO:0007669"/>
    <property type="project" value="UniProtKB-SubCell"/>
</dbReference>
<evidence type="ECO:0000256" key="4">
    <source>
        <dbReference type="ARBA" id="ARBA00022692"/>
    </source>
</evidence>
<gene>
    <name evidence="10" type="ORF">SCA03_22520</name>
</gene>
<keyword evidence="3" id="KW-1003">Cell membrane</keyword>
<sequence length="477" mass="47968">MSTTTGTATAAEAPSPAPERLSWPPLIALSLGYFLVMLDVTVVTVAVPVIRGSVHAGASEMAWVVDGYSAVFGGLLLMGGGFGDRLGHRKVFLTGLGFFAVASVGCALATTPAALIASRLAQGAGGALLVPTSLALLTAAYPATAVRAKALGVWAGISGIAFAAGPLVGGLLVAGLDWRAAFWLNVPVALLGVWLTLRYVPAPAGRAGARGLDPLGQVLGIVAVLALAGMLNEAGAQGWTSPVVLGAGALGVLALALFVLAERRTETRGDAEKPPLLPMSLFRSPGFSSTAAVGILLNLGYYGMLYLSTLYLQNERGYDALGAGLALLPTVCMAVVAAPLSGRLTARYGPYVPMTAALLLGAAGFVGWLLAGPDTSYWLLLPALIATGLATPSTVPAATAAIVQAAPAQNAGVASAVFNVARQIGNSLGVALFASLTAGRQLVSGLHLSALIASAAFLAAALLALSSWRNAKARAAA</sequence>
<feature type="transmembrane region" description="Helical" evidence="8">
    <location>
        <begin position="123"/>
        <end position="141"/>
    </location>
</feature>
<dbReference type="NCBIfam" id="TIGR00711">
    <property type="entry name" value="efflux_EmrB"/>
    <property type="match status" value="1"/>
</dbReference>
<dbReference type="PANTHER" id="PTHR42718">
    <property type="entry name" value="MAJOR FACILITATOR SUPERFAMILY MULTIDRUG TRANSPORTER MFSC"/>
    <property type="match status" value="1"/>
</dbReference>
<reference evidence="10 11" key="1">
    <citation type="submission" date="2019-06" db="EMBL/GenBank/DDBJ databases">
        <title>Whole genome shotgun sequence of Streptomyces cacaoi subsp. cacaoi NBRC 12748.</title>
        <authorList>
            <person name="Hosoyama A."/>
            <person name="Uohara A."/>
            <person name="Ohji S."/>
            <person name="Ichikawa N."/>
        </authorList>
    </citation>
    <scope>NUCLEOTIDE SEQUENCE [LARGE SCALE GENOMIC DNA]</scope>
    <source>
        <strain evidence="10 11">NBRC 12748</strain>
    </source>
</reference>
<feature type="transmembrane region" description="Helical" evidence="8">
    <location>
        <begin position="243"/>
        <end position="261"/>
    </location>
</feature>
<dbReference type="InterPro" id="IPR036259">
    <property type="entry name" value="MFS_trans_sf"/>
</dbReference>
<protein>
    <submittedName>
        <fullName evidence="10">MFS transporter</fullName>
    </submittedName>
</protein>
<keyword evidence="7" id="KW-0046">Antibiotic resistance</keyword>